<dbReference type="EnsemblPlants" id="OBART08G21880.1">
    <property type="protein sequence ID" value="OBART08G21880.1"/>
    <property type="gene ID" value="OBART08G21880"/>
</dbReference>
<reference evidence="2" key="2">
    <citation type="submission" date="2015-03" db="UniProtKB">
        <authorList>
            <consortium name="EnsemblPlants"/>
        </authorList>
    </citation>
    <scope>IDENTIFICATION</scope>
</reference>
<evidence type="ECO:0000313" key="2">
    <source>
        <dbReference type="EnsemblPlants" id="OBART08G21880.1"/>
    </source>
</evidence>
<sequence>MVERRREVSAGLGAEGHAMRWRAAGSREEARQRGPRSSSVPAVEKGPKSAPAWEKHDLATSPARTRRSAGSGARRWGRRRTATAAPARTRRSGGSGEQEERARRTGAAAPARTRRSGGSGESLLRGRGEE</sequence>
<name>A0A0D3H2M0_9ORYZ</name>
<protein>
    <submittedName>
        <fullName evidence="2">Uncharacterized protein</fullName>
    </submittedName>
</protein>
<proteinExistence type="predicted"/>
<dbReference type="AlphaFoldDB" id="A0A0D3H2M0"/>
<organism evidence="2">
    <name type="scientific">Oryza barthii</name>
    <dbReference type="NCBI Taxonomy" id="65489"/>
    <lineage>
        <taxon>Eukaryota</taxon>
        <taxon>Viridiplantae</taxon>
        <taxon>Streptophyta</taxon>
        <taxon>Embryophyta</taxon>
        <taxon>Tracheophyta</taxon>
        <taxon>Spermatophyta</taxon>
        <taxon>Magnoliopsida</taxon>
        <taxon>Liliopsida</taxon>
        <taxon>Poales</taxon>
        <taxon>Poaceae</taxon>
        <taxon>BOP clade</taxon>
        <taxon>Oryzoideae</taxon>
        <taxon>Oryzeae</taxon>
        <taxon>Oryzinae</taxon>
        <taxon>Oryza</taxon>
    </lineage>
</organism>
<dbReference type="HOGENOM" id="CLU_1941325_0_0_1"/>
<accession>A0A0D3H2M0</accession>
<feature type="region of interest" description="Disordered" evidence="1">
    <location>
        <begin position="1"/>
        <end position="130"/>
    </location>
</feature>
<feature type="compositionally biased region" description="Low complexity" evidence="1">
    <location>
        <begin position="59"/>
        <end position="74"/>
    </location>
</feature>
<reference evidence="2" key="1">
    <citation type="journal article" date="2009" name="Rice">
        <title>De Novo Next Generation Sequencing of Plant Genomes.</title>
        <authorList>
            <person name="Rounsley S."/>
            <person name="Marri P.R."/>
            <person name="Yu Y."/>
            <person name="He R."/>
            <person name="Sisneros N."/>
            <person name="Goicoechea J.L."/>
            <person name="Lee S.J."/>
            <person name="Angelova A."/>
            <person name="Kudrna D."/>
            <person name="Luo M."/>
            <person name="Affourtit J."/>
            <person name="Desany B."/>
            <person name="Knight J."/>
            <person name="Niazi F."/>
            <person name="Egholm M."/>
            <person name="Wing R.A."/>
        </authorList>
    </citation>
    <scope>NUCLEOTIDE SEQUENCE [LARGE SCALE GENOMIC DNA]</scope>
    <source>
        <strain evidence="2">cv. IRGC 105608</strain>
    </source>
</reference>
<dbReference type="Gramene" id="OBART08G21880.1">
    <property type="protein sequence ID" value="OBART08G21880.1"/>
    <property type="gene ID" value="OBART08G21880"/>
</dbReference>
<evidence type="ECO:0000256" key="1">
    <source>
        <dbReference type="SAM" id="MobiDB-lite"/>
    </source>
</evidence>
<evidence type="ECO:0000313" key="3">
    <source>
        <dbReference type="Proteomes" id="UP000026960"/>
    </source>
</evidence>
<keyword evidence="3" id="KW-1185">Reference proteome</keyword>
<dbReference type="Proteomes" id="UP000026960">
    <property type="component" value="Chromosome 8"/>
</dbReference>
<dbReference type="PaxDb" id="65489-OBART08G21880.1"/>